<dbReference type="AlphaFoldDB" id="A0A410H1W1"/>
<keyword evidence="3" id="KW-1185">Reference proteome</keyword>
<gene>
    <name evidence="2" type="ORF">EPV75_04075</name>
</gene>
<dbReference type="Proteomes" id="UP000285478">
    <property type="component" value="Chromosome"/>
</dbReference>
<accession>A0A410H1W1</accession>
<evidence type="ECO:0000313" key="2">
    <source>
        <dbReference type="EMBL" id="QAB14908.1"/>
    </source>
</evidence>
<proteinExistence type="predicted"/>
<dbReference type="SUPFAM" id="SSF50891">
    <property type="entry name" value="Cyclophilin-like"/>
    <property type="match status" value="1"/>
</dbReference>
<reference evidence="2 3" key="1">
    <citation type="journal article" date="2018" name="Environ. Microbiol.">
        <title>Genomes of ubiquitous marine and hypersaline Hydrogenovibrio, Thiomicrorhabdus and Thiomicrospira spp. encode a diversity of mechanisms to sustain chemolithoautotrophy in heterogeneous environments.</title>
        <authorList>
            <person name="Scott K.M."/>
            <person name="Williams J."/>
            <person name="Porter C.M.B."/>
            <person name="Russel S."/>
            <person name="Harmer T.L."/>
            <person name="Paul J.H."/>
            <person name="Antonen K.M."/>
            <person name="Bridges M.K."/>
            <person name="Camper G.J."/>
            <person name="Campla C.K."/>
            <person name="Casella L.G."/>
            <person name="Chase E."/>
            <person name="Conrad J.W."/>
            <person name="Cruz M.C."/>
            <person name="Dunlap D.S."/>
            <person name="Duran L."/>
            <person name="Fahsbender E.M."/>
            <person name="Goldsmith D.B."/>
            <person name="Keeley R.F."/>
            <person name="Kondoff M.R."/>
            <person name="Kussy B.I."/>
            <person name="Lane M.K."/>
            <person name="Lawler S."/>
            <person name="Leigh B.A."/>
            <person name="Lewis C."/>
            <person name="Lostal L.M."/>
            <person name="Marking D."/>
            <person name="Mancera P.A."/>
            <person name="McClenthan E.C."/>
            <person name="McIntyre E.A."/>
            <person name="Mine J.A."/>
            <person name="Modi S."/>
            <person name="Moore B.D."/>
            <person name="Morgan W.A."/>
            <person name="Nelson K.M."/>
            <person name="Nguyen K.N."/>
            <person name="Ogburn N."/>
            <person name="Parrino D.G."/>
            <person name="Pedapudi A.D."/>
            <person name="Pelham R.P."/>
            <person name="Preece A.M."/>
            <person name="Rampersad E.A."/>
            <person name="Richardson J.C."/>
            <person name="Rodgers C.M."/>
            <person name="Schaffer B.L."/>
            <person name="Sheridan N.E."/>
            <person name="Solone M.R."/>
            <person name="Staley Z.R."/>
            <person name="Tabuchi M."/>
            <person name="Waide R.J."/>
            <person name="Wanjugi P.W."/>
            <person name="Young S."/>
            <person name="Clum A."/>
            <person name="Daum C."/>
            <person name="Huntemann M."/>
            <person name="Ivanova N."/>
            <person name="Kyrpides N."/>
            <person name="Mikhailova N."/>
            <person name="Palaniappan K."/>
            <person name="Pillay M."/>
            <person name="Reddy T.B.K."/>
            <person name="Shapiro N."/>
            <person name="Stamatis D."/>
            <person name="Varghese N."/>
            <person name="Woyke T."/>
            <person name="Boden R."/>
            <person name="Freyermuth S.K."/>
            <person name="Kerfeld C.A."/>
        </authorList>
    </citation>
    <scope>NUCLEOTIDE SEQUENCE [LARGE SCALE GENOMIC DNA]</scope>
    <source>
        <strain evidence="2 3">JR-2</strain>
    </source>
</reference>
<evidence type="ECO:0000313" key="3">
    <source>
        <dbReference type="Proteomes" id="UP000285478"/>
    </source>
</evidence>
<evidence type="ECO:0000259" key="1">
    <source>
        <dbReference type="Pfam" id="PF18050"/>
    </source>
</evidence>
<protein>
    <recommendedName>
        <fullName evidence="1">Cyclophilin-like domain-containing protein</fullName>
    </recommendedName>
</protein>
<sequence>MKIRLVVENAVVEATLDDNATSRDFAAMLPLDVTLSDYHQTEKIADLPSTLSTDGAPDGIDPAIGDITYYAPWGNLAIFYRDFGYARGLVRLGRIDSGIETLIQQGELRVRIERVQDDPD</sequence>
<dbReference type="InterPro" id="IPR041183">
    <property type="entry name" value="Cyclophilin-like"/>
</dbReference>
<dbReference type="Pfam" id="PF18050">
    <property type="entry name" value="Cyclophil_like2"/>
    <property type="match status" value="1"/>
</dbReference>
<feature type="domain" description="Cyclophilin-like" evidence="1">
    <location>
        <begin position="6"/>
        <end position="113"/>
    </location>
</feature>
<dbReference type="EMBL" id="CP035033">
    <property type="protein sequence ID" value="QAB14908.1"/>
    <property type="molecule type" value="Genomic_DNA"/>
</dbReference>
<name>A0A410H1W1_9GAMM</name>
<dbReference type="Gene3D" id="2.40.100.20">
    <property type="match status" value="1"/>
</dbReference>
<dbReference type="InterPro" id="IPR029000">
    <property type="entry name" value="Cyclophilin-like_dom_sf"/>
</dbReference>
<organism evidence="2 3">
    <name type="scientific">Hydrogenovibrio thermophilus</name>
    <dbReference type="NCBI Taxonomy" id="265883"/>
    <lineage>
        <taxon>Bacteria</taxon>
        <taxon>Pseudomonadati</taxon>
        <taxon>Pseudomonadota</taxon>
        <taxon>Gammaproteobacteria</taxon>
        <taxon>Thiotrichales</taxon>
        <taxon>Piscirickettsiaceae</taxon>
        <taxon>Hydrogenovibrio</taxon>
    </lineage>
</organism>
<dbReference type="KEGG" id="htr:EPV75_04075"/>